<feature type="region of interest" description="Disordered" evidence="1">
    <location>
        <begin position="165"/>
        <end position="184"/>
    </location>
</feature>
<dbReference type="AlphaFoldDB" id="A0A9P6N7N4"/>
<proteinExistence type="predicted"/>
<dbReference type="EMBL" id="MU167417">
    <property type="protein sequence ID" value="KAG0140833.1"/>
    <property type="molecule type" value="Genomic_DNA"/>
</dbReference>
<evidence type="ECO:0000313" key="3">
    <source>
        <dbReference type="Proteomes" id="UP000886653"/>
    </source>
</evidence>
<reference evidence="2" key="1">
    <citation type="submission" date="2013-11" db="EMBL/GenBank/DDBJ databases">
        <title>Genome sequence of the fusiform rust pathogen reveals effectors for host alternation and coevolution with pine.</title>
        <authorList>
            <consortium name="DOE Joint Genome Institute"/>
            <person name="Smith K."/>
            <person name="Pendleton A."/>
            <person name="Kubisiak T."/>
            <person name="Anderson C."/>
            <person name="Salamov A."/>
            <person name="Aerts A."/>
            <person name="Riley R."/>
            <person name="Clum A."/>
            <person name="Lindquist E."/>
            <person name="Ence D."/>
            <person name="Campbell M."/>
            <person name="Kronenberg Z."/>
            <person name="Feau N."/>
            <person name="Dhillon B."/>
            <person name="Hamelin R."/>
            <person name="Burleigh J."/>
            <person name="Smith J."/>
            <person name="Yandell M."/>
            <person name="Nelson C."/>
            <person name="Grigoriev I."/>
            <person name="Davis J."/>
        </authorList>
    </citation>
    <scope>NUCLEOTIDE SEQUENCE</scope>
    <source>
        <strain evidence="2">G11</strain>
    </source>
</reference>
<accession>A0A9P6N7N4</accession>
<evidence type="ECO:0000313" key="2">
    <source>
        <dbReference type="EMBL" id="KAG0140833.1"/>
    </source>
</evidence>
<organism evidence="2 3">
    <name type="scientific">Cronartium quercuum f. sp. fusiforme G11</name>
    <dbReference type="NCBI Taxonomy" id="708437"/>
    <lineage>
        <taxon>Eukaryota</taxon>
        <taxon>Fungi</taxon>
        <taxon>Dikarya</taxon>
        <taxon>Basidiomycota</taxon>
        <taxon>Pucciniomycotina</taxon>
        <taxon>Pucciniomycetes</taxon>
        <taxon>Pucciniales</taxon>
        <taxon>Coleosporiaceae</taxon>
        <taxon>Cronartium</taxon>
    </lineage>
</organism>
<gene>
    <name evidence="2" type="ORF">CROQUDRAFT_664661</name>
</gene>
<keyword evidence="3" id="KW-1185">Reference proteome</keyword>
<evidence type="ECO:0000256" key="1">
    <source>
        <dbReference type="SAM" id="MobiDB-lite"/>
    </source>
</evidence>
<dbReference type="Proteomes" id="UP000886653">
    <property type="component" value="Unassembled WGS sequence"/>
</dbReference>
<name>A0A9P6N7N4_9BASI</name>
<sequence>MTAPLTPTSSDQDLGHRAVLSCTFCALGMPHSVVEHYEANRIKPSSPDRPSAHKDHSNPYLSFGLHALGLSWPSKDDDENRSMASSPAPFSDLLHDEPVPGSETRTRKRFLRSFSGRRPIPHFTLQQQTTSEISLPIPSSPSSSNSPLFRLQSISEVVIKPDETERKPDLSISRRRHRRSTTRAQRISIDEPLPTNLVQCQLIPGECLTSERAPCISRVPLNTNPGIYGSQWYSPSCFVSANSIVDDPALAVEGHSVSPDLSSKNASMLAKLWNQLKRRSRKYH</sequence>
<protein>
    <submittedName>
        <fullName evidence="2">Uncharacterized protein</fullName>
    </submittedName>
</protein>
<comment type="caution">
    <text evidence="2">The sequence shown here is derived from an EMBL/GenBank/DDBJ whole genome shotgun (WGS) entry which is preliminary data.</text>
</comment>
<feature type="region of interest" description="Disordered" evidence="1">
    <location>
        <begin position="74"/>
        <end position="106"/>
    </location>
</feature>